<protein>
    <submittedName>
        <fullName evidence="2">Uncharacterized protein</fullName>
    </submittedName>
</protein>
<keyword evidence="1" id="KW-0472">Membrane</keyword>
<gene>
    <name evidence="2" type="ORF">GU334_11340</name>
</gene>
<keyword evidence="1" id="KW-1133">Transmembrane helix</keyword>
<dbReference type="RefSeq" id="WP_138491985.1">
    <property type="nucleotide sequence ID" value="NZ_CP047628.1"/>
</dbReference>
<dbReference type="AlphaFoldDB" id="A0AAE6YNE2"/>
<feature type="transmembrane region" description="Helical" evidence="1">
    <location>
        <begin position="49"/>
        <end position="70"/>
    </location>
</feature>
<keyword evidence="3" id="KW-1185">Reference proteome</keyword>
<organism evidence="2 3">
    <name type="scientific">Pseudolactococcus raffinolactis</name>
    <dbReference type="NCBI Taxonomy" id="1366"/>
    <lineage>
        <taxon>Bacteria</taxon>
        <taxon>Bacillati</taxon>
        <taxon>Bacillota</taxon>
        <taxon>Bacilli</taxon>
        <taxon>Lactobacillales</taxon>
        <taxon>Streptococcaceae</taxon>
        <taxon>Pseudolactococcus</taxon>
    </lineage>
</organism>
<evidence type="ECO:0000313" key="2">
    <source>
        <dbReference type="EMBL" id="QIW59462.1"/>
    </source>
</evidence>
<evidence type="ECO:0000313" key="3">
    <source>
        <dbReference type="Proteomes" id="UP000501558"/>
    </source>
</evidence>
<proteinExistence type="predicted"/>
<sequence length="174" mass="18471">MGFFDDVAGHVTPINKREVEEFKLLVAEEAYLSENREQLQFSDGFPPELAATISGLGAGALGVGAVFAVFAGMSGAEIMAALAGFGVAGAVGGIVSIAALVAAPVALVAGGIYHITNQNNLGRELESLFKKSLNFEEELVMDNRDNVKGLLIAAEAYRKKLSDKHHDLRRIKAR</sequence>
<dbReference type="Proteomes" id="UP000501558">
    <property type="component" value="Chromosome"/>
</dbReference>
<name>A0AAE6YNE2_9LACT</name>
<feature type="transmembrane region" description="Helical" evidence="1">
    <location>
        <begin position="82"/>
        <end position="115"/>
    </location>
</feature>
<reference evidence="2 3" key="1">
    <citation type="submission" date="2019-12" db="EMBL/GenBank/DDBJ databases">
        <title>Whole genome sequences of Lactococcus raffinolactis strains isolated from sewage.</title>
        <authorList>
            <person name="Ybazeta G."/>
            <person name="Ross M."/>
            <person name="Brabant-Kirwan D."/>
            <person name="Saleh M."/>
            <person name="Dillon J.A."/>
            <person name="Splinter K."/>
            <person name="Nokhbeh R."/>
        </authorList>
    </citation>
    <scope>NUCLEOTIDE SEQUENCE [LARGE SCALE GENOMIC DNA]</scope>
    <source>
        <strain evidence="2 3">Lr_19_14</strain>
    </source>
</reference>
<dbReference type="EMBL" id="CP047628">
    <property type="protein sequence ID" value="QIW59462.1"/>
    <property type="molecule type" value="Genomic_DNA"/>
</dbReference>
<accession>A0AAE6YNE2</accession>
<evidence type="ECO:0000256" key="1">
    <source>
        <dbReference type="SAM" id="Phobius"/>
    </source>
</evidence>
<keyword evidence="1" id="KW-0812">Transmembrane</keyword>